<dbReference type="EMBL" id="JALJOV010001248">
    <property type="protein sequence ID" value="KAK9851336.1"/>
    <property type="molecule type" value="Genomic_DNA"/>
</dbReference>
<reference evidence="2 3" key="1">
    <citation type="journal article" date="2024" name="Nat. Commun.">
        <title>Phylogenomics reveals the evolutionary origins of lichenization in chlorophyte algae.</title>
        <authorList>
            <person name="Puginier C."/>
            <person name="Libourel C."/>
            <person name="Otte J."/>
            <person name="Skaloud P."/>
            <person name="Haon M."/>
            <person name="Grisel S."/>
            <person name="Petersen M."/>
            <person name="Berrin J.G."/>
            <person name="Delaux P.M."/>
            <person name="Dal Grande F."/>
            <person name="Keller J."/>
        </authorList>
    </citation>
    <scope>NUCLEOTIDE SEQUENCE [LARGE SCALE GENOMIC DNA]</scope>
    <source>
        <strain evidence="2 3">SAG 2523</strain>
    </source>
</reference>
<evidence type="ECO:0000313" key="2">
    <source>
        <dbReference type="EMBL" id="KAK9851336.1"/>
    </source>
</evidence>
<feature type="region of interest" description="Disordered" evidence="1">
    <location>
        <begin position="1"/>
        <end position="64"/>
    </location>
</feature>
<proteinExistence type="predicted"/>
<sequence>MGSVVSKTPKRRFPAPRSAGSPSSGASETKPVEPPDVEAAVADLRRKESGGRPPGNLESDLPQLKDSDLASLLDQIGGSIQGRAVAEGPTGKANVSGTDLNIPALAQKYGADEETLRKVLRYHRLPILEKLEDGRLIAR</sequence>
<comment type="caution">
    <text evidence="2">The sequence shown here is derived from an EMBL/GenBank/DDBJ whole genome shotgun (WGS) entry which is preliminary data.</text>
</comment>
<accession>A0AAW1SNA7</accession>
<dbReference type="Proteomes" id="UP001485043">
    <property type="component" value="Unassembled WGS sequence"/>
</dbReference>
<name>A0AAW1SNA7_9CHLO</name>
<evidence type="ECO:0000256" key="1">
    <source>
        <dbReference type="SAM" id="MobiDB-lite"/>
    </source>
</evidence>
<evidence type="ECO:0000313" key="3">
    <source>
        <dbReference type="Proteomes" id="UP001485043"/>
    </source>
</evidence>
<organism evidence="2 3">
    <name type="scientific">Apatococcus fuscideae</name>
    <dbReference type="NCBI Taxonomy" id="2026836"/>
    <lineage>
        <taxon>Eukaryota</taxon>
        <taxon>Viridiplantae</taxon>
        <taxon>Chlorophyta</taxon>
        <taxon>core chlorophytes</taxon>
        <taxon>Trebouxiophyceae</taxon>
        <taxon>Chlorellales</taxon>
        <taxon>Chlorellaceae</taxon>
        <taxon>Apatococcus</taxon>
    </lineage>
</organism>
<dbReference type="AlphaFoldDB" id="A0AAW1SNA7"/>
<keyword evidence="3" id="KW-1185">Reference proteome</keyword>
<protein>
    <submittedName>
        <fullName evidence="2">Uncharacterized protein</fullName>
    </submittedName>
</protein>
<feature type="compositionally biased region" description="Low complexity" evidence="1">
    <location>
        <begin position="15"/>
        <end position="27"/>
    </location>
</feature>
<gene>
    <name evidence="2" type="ORF">WJX84_001729</name>
</gene>